<dbReference type="SUPFAM" id="SSF141868">
    <property type="entry name" value="EAL domain-like"/>
    <property type="match status" value="1"/>
</dbReference>
<feature type="domain" description="EAL" evidence="4">
    <location>
        <begin position="502"/>
        <end position="754"/>
    </location>
</feature>
<dbReference type="PROSITE" id="PS50887">
    <property type="entry name" value="GGDEF"/>
    <property type="match status" value="1"/>
</dbReference>
<dbReference type="InterPro" id="IPR035919">
    <property type="entry name" value="EAL_sf"/>
</dbReference>
<dbReference type="NCBIfam" id="TIGR00254">
    <property type="entry name" value="GGDEF"/>
    <property type="match status" value="1"/>
</dbReference>
<dbReference type="InterPro" id="IPR035965">
    <property type="entry name" value="PAS-like_dom_sf"/>
</dbReference>
<keyword evidence="1" id="KW-0812">Transmembrane</keyword>
<evidence type="ECO:0000313" key="6">
    <source>
        <dbReference type="EMBL" id="MYM70242.1"/>
    </source>
</evidence>
<feature type="transmembrane region" description="Helical" evidence="1">
    <location>
        <begin position="14"/>
        <end position="35"/>
    </location>
</feature>
<reference evidence="6 7" key="1">
    <citation type="submission" date="2019-12" db="EMBL/GenBank/DDBJ databases">
        <title>Novel species isolated from a subtropical stream in China.</title>
        <authorList>
            <person name="Lu H."/>
        </authorList>
    </citation>
    <scope>NUCLEOTIDE SEQUENCE [LARGE SCALE GENOMIC DNA]</scope>
    <source>
        <strain evidence="6 7">FT55W</strain>
    </source>
</reference>
<dbReference type="PANTHER" id="PTHR44757">
    <property type="entry name" value="DIGUANYLATE CYCLASE DGCP"/>
    <property type="match status" value="1"/>
</dbReference>
<dbReference type="SUPFAM" id="SSF55073">
    <property type="entry name" value="Nucleotide cyclase"/>
    <property type="match status" value="1"/>
</dbReference>
<protein>
    <submittedName>
        <fullName evidence="6">EAL domain-containing protein</fullName>
    </submittedName>
</protein>
<proteinExistence type="predicted"/>
<dbReference type="InterPro" id="IPR000700">
    <property type="entry name" value="PAS-assoc_C"/>
</dbReference>
<dbReference type="Pfam" id="PF00990">
    <property type="entry name" value="GGDEF"/>
    <property type="match status" value="1"/>
</dbReference>
<evidence type="ECO:0000259" key="5">
    <source>
        <dbReference type="PROSITE" id="PS50887"/>
    </source>
</evidence>
<dbReference type="Gene3D" id="3.30.70.270">
    <property type="match status" value="1"/>
</dbReference>
<dbReference type="CDD" id="cd01948">
    <property type="entry name" value="EAL"/>
    <property type="match status" value="1"/>
</dbReference>
<evidence type="ECO:0000259" key="3">
    <source>
        <dbReference type="PROSITE" id="PS50113"/>
    </source>
</evidence>
<keyword evidence="1" id="KW-0472">Membrane</keyword>
<dbReference type="InterPro" id="IPR052155">
    <property type="entry name" value="Biofilm_reg_signaling"/>
</dbReference>
<feature type="transmembrane region" description="Helical" evidence="1">
    <location>
        <begin position="67"/>
        <end position="87"/>
    </location>
</feature>
<sequence>MAVANDIAHWRAQIFAKLLLVVFILGLATAVPSVLLAVSEGMWSIAIVDSVALVWVGVIWRWRSLAYTARVVNFLAVAFVLGIALLLKVGPVSQIYLMAVPVLAALLLGLRPALWTLVMAGLAVMVLGFEDNANLHLEGLPDYGFLKAAIISINFMFMTAVLTLSCAVLLQHLERSLDKLSLLNAELRLTSAAVARLNDMVLIAEVDKNADHPATAQHIIFVNEAFERRTGYRRDEVIGQNLRLLRGPGTEPSVVEEIERHMARSEPVRAELLNYTKSGEAYWVETELVPFADEGGVNTHWVAVERDITERKKSQDDIHRLAFFDVLTGLPNRRLLMDRIDKLLASSERGGTYSAVMFIDLDRFKTINDARGHAIGDALLCNAAARLSKLMRKADTVARIGGDEFVVLLGHLSHELAGATHAALTVAEKIRSAIGQDFDIEGQTYNSTASIGVTMLPRGEAGQQTAHDLLREADTAMYRAKSDGRNGIAFFESEMQAQVERRLTLERDLAAAMAANELQMHVQAQVDRNARVIGGELLMRWPQADGGMVPPNVFIPVAEESGLIVELGAWALRQACEAVLRLQAAGLAMPLSVNVSPTQFRQHDFVEQVQRVLADTGAPARLLVLEVTEGLLIDKMDDTIARMHQLTEMGLRFSIDDFGTGYSSMAYLKKMPLYELKIDRSFVMDTPEDASSKALVQSILAMAGHLGLRVVAEGVETQAQADFLIAHDCSSMQGYLYARPVPLPALIQRLQGGTAVAAA</sequence>
<feature type="domain" description="PAC" evidence="3">
    <location>
        <begin position="266"/>
        <end position="320"/>
    </location>
</feature>
<dbReference type="PROSITE" id="PS50113">
    <property type="entry name" value="PAC"/>
    <property type="match status" value="1"/>
</dbReference>
<dbReference type="InterPro" id="IPR001610">
    <property type="entry name" value="PAC"/>
</dbReference>
<dbReference type="SMART" id="SM00267">
    <property type="entry name" value="GGDEF"/>
    <property type="match status" value="1"/>
</dbReference>
<dbReference type="CDD" id="cd00130">
    <property type="entry name" value="PAS"/>
    <property type="match status" value="1"/>
</dbReference>
<dbReference type="SUPFAM" id="SSF55785">
    <property type="entry name" value="PYP-like sensor domain (PAS domain)"/>
    <property type="match status" value="1"/>
</dbReference>
<evidence type="ECO:0000256" key="1">
    <source>
        <dbReference type="SAM" id="Phobius"/>
    </source>
</evidence>
<dbReference type="InterPro" id="IPR043128">
    <property type="entry name" value="Rev_trsase/Diguanyl_cyclase"/>
</dbReference>
<dbReference type="GO" id="GO:0003824">
    <property type="term" value="F:catalytic activity"/>
    <property type="evidence" value="ECO:0007669"/>
    <property type="project" value="UniProtKB-ARBA"/>
</dbReference>
<dbReference type="InterPro" id="IPR048437">
    <property type="entry name" value="MASE11"/>
</dbReference>
<dbReference type="SMART" id="SM00052">
    <property type="entry name" value="EAL"/>
    <property type="match status" value="1"/>
</dbReference>
<dbReference type="Pfam" id="PF20969">
    <property type="entry name" value="MASE11"/>
    <property type="match status" value="1"/>
</dbReference>
<dbReference type="InterPro" id="IPR029787">
    <property type="entry name" value="Nucleotide_cyclase"/>
</dbReference>
<evidence type="ECO:0000313" key="7">
    <source>
        <dbReference type="Proteomes" id="UP000450012"/>
    </source>
</evidence>
<feature type="transmembrane region" description="Helical" evidence="1">
    <location>
        <begin position="149"/>
        <end position="170"/>
    </location>
</feature>
<keyword evidence="7" id="KW-1185">Reference proteome</keyword>
<comment type="caution">
    <text evidence="6">The sequence shown here is derived from an EMBL/GenBank/DDBJ whole genome shotgun (WGS) entry which is preliminary data.</text>
</comment>
<dbReference type="Gene3D" id="3.30.450.20">
    <property type="entry name" value="PAS domain"/>
    <property type="match status" value="1"/>
</dbReference>
<dbReference type="SMART" id="SM00086">
    <property type="entry name" value="PAC"/>
    <property type="match status" value="1"/>
</dbReference>
<dbReference type="InterPro" id="IPR001633">
    <property type="entry name" value="EAL_dom"/>
</dbReference>
<accession>A0A7X4GV24</accession>
<dbReference type="Pfam" id="PF13426">
    <property type="entry name" value="PAS_9"/>
    <property type="match status" value="1"/>
</dbReference>
<gene>
    <name evidence="6" type="ORF">GTP45_26050</name>
</gene>
<dbReference type="PROSITE" id="PS50883">
    <property type="entry name" value="EAL"/>
    <property type="match status" value="1"/>
</dbReference>
<dbReference type="PROSITE" id="PS50112">
    <property type="entry name" value="PAS"/>
    <property type="match status" value="1"/>
</dbReference>
<dbReference type="EMBL" id="WWCK01000008">
    <property type="protein sequence ID" value="MYM70242.1"/>
    <property type="molecule type" value="Genomic_DNA"/>
</dbReference>
<dbReference type="InterPro" id="IPR000014">
    <property type="entry name" value="PAS"/>
</dbReference>
<dbReference type="CDD" id="cd01949">
    <property type="entry name" value="GGDEF"/>
    <property type="match status" value="1"/>
</dbReference>
<feature type="domain" description="GGDEF" evidence="5">
    <location>
        <begin position="352"/>
        <end position="493"/>
    </location>
</feature>
<organism evidence="6 7">
    <name type="scientific">Duganella rivi</name>
    <dbReference type="NCBI Taxonomy" id="2666083"/>
    <lineage>
        <taxon>Bacteria</taxon>
        <taxon>Pseudomonadati</taxon>
        <taxon>Pseudomonadota</taxon>
        <taxon>Betaproteobacteria</taxon>
        <taxon>Burkholderiales</taxon>
        <taxon>Oxalobacteraceae</taxon>
        <taxon>Telluria group</taxon>
        <taxon>Duganella</taxon>
    </lineage>
</organism>
<name>A0A7X4GV24_9BURK</name>
<dbReference type="PANTHER" id="PTHR44757:SF2">
    <property type="entry name" value="BIOFILM ARCHITECTURE MAINTENANCE PROTEIN MBAA"/>
    <property type="match status" value="1"/>
</dbReference>
<dbReference type="Gene3D" id="3.20.20.450">
    <property type="entry name" value="EAL domain"/>
    <property type="match status" value="1"/>
</dbReference>
<feature type="transmembrane region" description="Helical" evidence="1">
    <location>
        <begin position="113"/>
        <end position="129"/>
    </location>
</feature>
<dbReference type="InterPro" id="IPR000160">
    <property type="entry name" value="GGDEF_dom"/>
</dbReference>
<dbReference type="AlphaFoldDB" id="A0A7X4GV24"/>
<dbReference type="FunFam" id="3.30.70.270:FF:000001">
    <property type="entry name" value="Diguanylate cyclase domain protein"/>
    <property type="match status" value="1"/>
</dbReference>
<keyword evidence="1" id="KW-1133">Transmembrane helix</keyword>
<dbReference type="NCBIfam" id="TIGR00229">
    <property type="entry name" value="sensory_box"/>
    <property type="match status" value="1"/>
</dbReference>
<feature type="domain" description="PAS" evidence="2">
    <location>
        <begin position="219"/>
        <end position="265"/>
    </location>
</feature>
<dbReference type="Proteomes" id="UP000450012">
    <property type="component" value="Unassembled WGS sequence"/>
</dbReference>
<evidence type="ECO:0000259" key="4">
    <source>
        <dbReference type="PROSITE" id="PS50883"/>
    </source>
</evidence>
<feature type="transmembrane region" description="Helical" evidence="1">
    <location>
        <begin position="41"/>
        <end position="60"/>
    </location>
</feature>
<dbReference type="Pfam" id="PF00563">
    <property type="entry name" value="EAL"/>
    <property type="match status" value="1"/>
</dbReference>
<evidence type="ECO:0000259" key="2">
    <source>
        <dbReference type="PROSITE" id="PS50112"/>
    </source>
</evidence>